<organism evidence="1">
    <name type="scientific">Sesamum latifolium</name>
    <dbReference type="NCBI Taxonomy" id="2727402"/>
    <lineage>
        <taxon>Eukaryota</taxon>
        <taxon>Viridiplantae</taxon>
        <taxon>Streptophyta</taxon>
        <taxon>Embryophyta</taxon>
        <taxon>Tracheophyta</taxon>
        <taxon>Spermatophyta</taxon>
        <taxon>Magnoliopsida</taxon>
        <taxon>eudicotyledons</taxon>
        <taxon>Gunneridae</taxon>
        <taxon>Pentapetalae</taxon>
        <taxon>asterids</taxon>
        <taxon>lamiids</taxon>
        <taxon>Lamiales</taxon>
        <taxon>Pedaliaceae</taxon>
        <taxon>Sesamum</taxon>
    </lineage>
</organism>
<sequence>MSIGGLGFRKLREFNWALLAKQEWRILTRPISLLSRVLKAKYFPTSSFEITEMGSHPLLTWRGICGAKWLLEKGCWQDSEGVWKWCFERTGRFSVKSAYRHAVTMRDREALPTMELLARQAVGVDKNCAMCRVGVESIRHVCTTGMGAFQHSVEEHVFMDRGAGGLGFKVIPQLDKEERGCYFTLCWALWRHRCKRAILEGVFRSLGMYGVMLW</sequence>
<reference evidence="1" key="1">
    <citation type="submission" date="2020-06" db="EMBL/GenBank/DDBJ databases">
        <authorList>
            <person name="Li T."/>
            <person name="Hu X."/>
            <person name="Zhang T."/>
            <person name="Song X."/>
            <person name="Zhang H."/>
            <person name="Dai N."/>
            <person name="Sheng W."/>
            <person name="Hou X."/>
            <person name="Wei L."/>
        </authorList>
    </citation>
    <scope>NUCLEOTIDE SEQUENCE</scope>
    <source>
        <strain evidence="1">KEN1</strain>
        <tissue evidence="1">Leaf</tissue>
    </source>
</reference>
<reference evidence="1" key="2">
    <citation type="journal article" date="2024" name="Plant">
        <title>Genomic evolution and insights into agronomic trait innovations of Sesamum species.</title>
        <authorList>
            <person name="Miao H."/>
            <person name="Wang L."/>
            <person name="Qu L."/>
            <person name="Liu H."/>
            <person name="Sun Y."/>
            <person name="Le M."/>
            <person name="Wang Q."/>
            <person name="Wei S."/>
            <person name="Zheng Y."/>
            <person name="Lin W."/>
            <person name="Duan Y."/>
            <person name="Cao H."/>
            <person name="Xiong S."/>
            <person name="Wang X."/>
            <person name="Wei L."/>
            <person name="Li C."/>
            <person name="Ma Q."/>
            <person name="Ju M."/>
            <person name="Zhao R."/>
            <person name="Li G."/>
            <person name="Mu C."/>
            <person name="Tian Q."/>
            <person name="Mei H."/>
            <person name="Zhang T."/>
            <person name="Gao T."/>
            <person name="Zhang H."/>
        </authorList>
    </citation>
    <scope>NUCLEOTIDE SEQUENCE</scope>
    <source>
        <strain evidence="1">KEN1</strain>
    </source>
</reference>
<protein>
    <submittedName>
        <fullName evidence="1">Mitochondrial protein</fullName>
    </submittedName>
</protein>
<accession>A0AAW2XYR8</accession>
<dbReference type="EMBL" id="JACGWN010000002">
    <property type="protein sequence ID" value="KAL0458976.1"/>
    <property type="molecule type" value="Genomic_DNA"/>
</dbReference>
<dbReference type="AlphaFoldDB" id="A0AAW2XYR8"/>
<proteinExistence type="predicted"/>
<gene>
    <name evidence="1" type="ORF">Slati_0524800</name>
</gene>
<evidence type="ECO:0000313" key="1">
    <source>
        <dbReference type="EMBL" id="KAL0458976.1"/>
    </source>
</evidence>
<name>A0AAW2XYR8_9LAMI</name>
<comment type="caution">
    <text evidence="1">The sequence shown here is derived from an EMBL/GenBank/DDBJ whole genome shotgun (WGS) entry which is preliminary data.</text>
</comment>